<keyword evidence="2" id="KW-1185">Reference proteome</keyword>
<accession>A0A078LWH5</accession>
<gene>
    <name evidence="1" type="ORF">BN1079_01966</name>
</gene>
<name>A0A078LWH5_9PSED</name>
<organism evidence="1 2">
    <name type="scientific">Pseudomonas saudiphocaensis</name>
    <dbReference type="NCBI Taxonomy" id="1499686"/>
    <lineage>
        <taxon>Bacteria</taxon>
        <taxon>Pseudomonadati</taxon>
        <taxon>Pseudomonadota</taxon>
        <taxon>Gammaproteobacteria</taxon>
        <taxon>Pseudomonadales</taxon>
        <taxon>Pseudomonadaceae</taxon>
        <taxon>Pseudomonas</taxon>
    </lineage>
</organism>
<protein>
    <submittedName>
        <fullName evidence="1">Toluene tolerance protein</fullName>
    </submittedName>
</protein>
<dbReference type="HOGENOM" id="CLU_112033_0_0_6"/>
<dbReference type="RefSeq" id="WP_037023941.1">
    <property type="nucleotide sequence ID" value="NZ_CCSF01000001.1"/>
</dbReference>
<evidence type="ECO:0000313" key="1">
    <source>
        <dbReference type="EMBL" id="CDZ94642.1"/>
    </source>
</evidence>
<sequence length="214" mass="24385">MRIVTADELESWLASGKVLEQDARGAKVVALENGLYLKIFYTRRNSLLARLAPSARRFQRNTETLQACGITAPNVSEIFWINKARGLSACLYHPLPGQSLEQIYLKDRAGFIARIPAVAEFFKLLHNRGIYFRSLHLGNILELPSGKFGLIDCLDLQRKRGPLSSSLIRRNLAHLENYLQRRGLLAEFPWRALMDAYQNSPQSLKVKTNKHERP</sequence>
<dbReference type="SUPFAM" id="SSF56112">
    <property type="entry name" value="Protein kinase-like (PK-like)"/>
    <property type="match status" value="1"/>
</dbReference>
<reference evidence="1 2" key="1">
    <citation type="submission" date="2014-07" db="EMBL/GenBank/DDBJ databases">
        <authorList>
            <person name="Urmite Genomes Urmite Genomes"/>
        </authorList>
    </citation>
    <scope>NUCLEOTIDE SEQUENCE [LARGE SCALE GENOMIC DNA]</scope>
    <source>
        <strain evidence="1 2">20_BN</strain>
    </source>
</reference>
<dbReference type="EMBL" id="CCSF01000001">
    <property type="protein sequence ID" value="CDZ94642.1"/>
    <property type="molecule type" value="Genomic_DNA"/>
</dbReference>
<dbReference type="Proteomes" id="UP000053902">
    <property type="component" value="Unassembled WGS sequence"/>
</dbReference>
<proteinExistence type="predicted"/>
<dbReference type="eggNOG" id="COG0515">
    <property type="taxonomic scope" value="Bacteria"/>
</dbReference>
<evidence type="ECO:0000313" key="2">
    <source>
        <dbReference type="Proteomes" id="UP000053902"/>
    </source>
</evidence>
<dbReference type="AlphaFoldDB" id="A0A078LWH5"/>
<dbReference type="STRING" id="1499686.BN1079_01966"/>
<dbReference type="InterPro" id="IPR011009">
    <property type="entry name" value="Kinase-like_dom_sf"/>
</dbReference>
<dbReference type="OrthoDB" id="8534453at2"/>